<accession>A0A553HXU1</accession>
<organism evidence="3 4">
    <name type="scientific">Xylaria flabelliformis</name>
    <dbReference type="NCBI Taxonomy" id="2512241"/>
    <lineage>
        <taxon>Eukaryota</taxon>
        <taxon>Fungi</taxon>
        <taxon>Dikarya</taxon>
        <taxon>Ascomycota</taxon>
        <taxon>Pezizomycotina</taxon>
        <taxon>Sordariomycetes</taxon>
        <taxon>Xylariomycetidae</taxon>
        <taxon>Xylariales</taxon>
        <taxon>Xylariaceae</taxon>
        <taxon>Xylaria</taxon>
    </lineage>
</organism>
<feature type="compositionally biased region" description="Basic residues" evidence="2">
    <location>
        <begin position="182"/>
        <end position="195"/>
    </location>
</feature>
<dbReference type="AlphaFoldDB" id="A0A553HXU1"/>
<evidence type="ECO:0000256" key="2">
    <source>
        <dbReference type="SAM" id="MobiDB-lite"/>
    </source>
</evidence>
<evidence type="ECO:0008006" key="5">
    <source>
        <dbReference type="Google" id="ProtNLM"/>
    </source>
</evidence>
<dbReference type="STRING" id="2512241.A0A553HXU1"/>
<feature type="compositionally biased region" description="Polar residues" evidence="2">
    <location>
        <begin position="73"/>
        <end position="96"/>
    </location>
</feature>
<feature type="region of interest" description="Disordered" evidence="2">
    <location>
        <begin position="1"/>
        <end position="341"/>
    </location>
</feature>
<name>A0A553HXU1_9PEZI</name>
<dbReference type="Pfam" id="PF13094">
    <property type="entry name" value="CENP-Q"/>
    <property type="match status" value="1"/>
</dbReference>
<keyword evidence="4" id="KW-1185">Reference proteome</keyword>
<dbReference type="GO" id="GO:0003677">
    <property type="term" value="F:DNA binding"/>
    <property type="evidence" value="ECO:0007669"/>
    <property type="project" value="InterPro"/>
</dbReference>
<dbReference type="Proteomes" id="UP000319160">
    <property type="component" value="Unassembled WGS sequence"/>
</dbReference>
<dbReference type="InterPro" id="IPR025212">
    <property type="entry name" value="CAD_CENP-Q"/>
</dbReference>
<feature type="compositionally biased region" description="Basic and acidic residues" evidence="2">
    <location>
        <begin position="47"/>
        <end position="57"/>
    </location>
</feature>
<feature type="compositionally biased region" description="Low complexity" evidence="2">
    <location>
        <begin position="317"/>
        <end position="328"/>
    </location>
</feature>
<feature type="coiled-coil region" evidence="1">
    <location>
        <begin position="431"/>
        <end position="469"/>
    </location>
</feature>
<dbReference type="OrthoDB" id="2420947at2759"/>
<dbReference type="PRINTS" id="PR00929">
    <property type="entry name" value="ATHOOK"/>
</dbReference>
<keyword evidence="1" id="KW-0175">Coiled coil</keyword>
<comment type="caution">
    <text evidence="3">The sequence shown here is derived from an EMBL/GenBank/DDBJ whole genome shotgun (WGS) entry which is preliminary data.</text>
</comment>
<proteinExistence type="predicted"/>
<feature type="compositionally biased region" description="Polar residues" evidence="2">
    <location>
        <begin position="169"/>
        <end position="181"/>
    </location>
</feature>
<evidence type="ECO:0000313" key="4">
    <source>
        <dbReference type="Proteomes" id="UP000319160"/>
    </source>
</evidence>
<gene>
    <name evidence="3" type="ORF">FHL15_006431</name>
</gene>
<evidence type="ECO:0000313" key="3">
    <source>
        <dbReference type="EMBL" id="TRX92757.1"/>
    </source>
</evidence>
<protein>
    <recommendedName>
        <fullName evidence="5">Kinetochore protein fta7</fullName>
    </recommendedName>
</protein>
<dbReference type="InterPro" id="IPR017956">
    <property type="entry name" value="AT_hook_DNA-bd_motif"/>
</dbReference>
<feature type="compositionally biased region" description="Acidic residues" evidence="2">
    <location>
        <begin position="130"/>
        <end position="147"/>
    </location>
</feature>
<sequence length="575" mass="64627">MDPPAANQKRKRGRPANASRDDEVKDASNSVTTMPDQNNQTNGDVGVDDRSVDGESRPRKRGRPAKDVPQEPQPETSETQPSKRLRRQQSTTQIQDRTTERDSRPVPSEEVETVKRGRPKKGRQVKPPEPELEQEEADDENENEGNEENSSLLRRSRRDRRSATDSSTIQGQETNSSATQRPSKKRKKPNHPVNKKHSEEGAEPGELGDEVGTTSQAQKRQGRRPRSSQDAQPSINEPEPDVAIPQRKRGRPSKSEADDKTSGTGTGLQSGSSQRRKKPVDEAPQMESGRRGSSTAHQKSREHRRPSAEQDQSPTRSPSSDSDSSSPPYRHITERTRRVPQQIIESKWSSLDPSSIANIAGLLHSVSLPILLHVIPKQYAHAEDVLEKVMRGLCKRSARLPFPPASTLPRREDELDFERTQSAVEVLLSQLDPLQHSVELLRREKERAEKELERQYKVLDRLSTNARAEARERRDRLRKVHVLVPTSTHDLVTNDIDLLPVNKDTSQVFASVQDEEMLSLAGQINNHMKSMRGNLQQIDGVLPAIEKSHALLRTTLQPQFGQKQLESIMLGHVVQ</sequence>
<reference evidence="4" key="1">
    <citation type="submission" date="2019-06" db="EMBL/GenBank/DDBJ databases">
        <title>Draft genome sequence of the griseofulvin-producing fungus Xylaria cubensis strain G536.</title>
        <authorList>
            <person name="Mead M.E."/>
            <person name="Raja H.A."/>
            <person name="Steenwyk J.L."/>
            <person name="Knowles S.L."/>
            <person name="Oberlies N.H."/>
            <person name="Rokas A."/>
        </authorList>
    </citation>
    <scope>NUCLEOTIDE SEQUENCE [LARGE SCALE GENOMIC DNA]</scope>
    <source>
        <strain evidence="4">G536</strain>
    </source>
</reference>
<dbReference type="SMART" id="SM00384">
    <property type="entry name" value="AT_hook"/>
    <property type="match status" value="3"/>
</dbReference>
<evidence type="ECO:0000256" key="1">
    <source>
        <dbReference type="SAM" id="Coils"/>
    </source>
</evidence>
<dbReference type="EMBL" id="VFLP01000034">
    <property type="protein sequence ID" value="TRX92757.1"/>
    <property type="molecule type" value="Genomic_DNA"/>
</dbReference>
<feature type="compositionally biased region" description="Polar residues" evidence="2">
    <location>
        <begin position="27"/>
        <end position="42"/>
    </location>
</feature>